<organism evidence="2">
    <name type="scientific">marine sediment metagenome</name>
    <dbReference type="NCBI Taxonomy" id="412755"/>
    <lineage>
        <taxon>unclassified sequences</taxon>
        <taxon>metagenomes</taxon>
        <taxon>ecological metagenomes</taxon>
    </lineage>
</organism>
<name>A0A0F9N4A1_9ZZZZ</name>
<evidence type="ECO:0008006" key="3">
    <source>
        <dbReference type="Google" id="ProtNLM"/>
    </source>
</evidence>
<reference evidence="2" key="1">
    <citation type="journal article" date="2015" name="Nature">
        <title>Complex archaea that bridge the gap between prokaryotes and eukaryotes.</title>
        <authorList>
            <person name="Spang A."/>
            <person name="Saw J.H."/>
            <person name="Jorgensen S.L."/>
            <person name="Zaremba-Niedzwiedzka K."/>
            <person name="Martijn J."/>
            <person name="Lind A.E."/>
            <person name="van Eijk R."/>
            <person name="Schleper C."/>
            <person name="Guy L."/>
            <person name="Ettema T.J."/>
        </authorList>
    </citation>
    <scope>NUCLEOTIDE SEQUENCE</scope>
</reference>
<feature type="region of interest" description="Disordered" evidence="1">
    <location>
        <begin position="45"/>
        <end position="64"/>
    </location>
</feature>
<accession>A0A0F9N4A1</accession>
<evidence type="ECO:0000256" key="1">
    <source>
        <dbReference type="SAM" id="MobiDB-lite"/>
    </source>
</evidence>
<dbReference type="EMBL" id="LAZR01003991">
    <property type="protein sequence ID" value="KKN12804.1"/>
    <property type="molecule type" value="Genomic_DNA"/>
</dbReference>
<proteinExistence type="predicted"/>
<protein>
    <recommendedName>
        <fullName evidence="3">dATP/dGTP diphosphohydrolase N-terminal domain-containing protein</fullName>
    </recommendedName>
</protein>
<dbReference type="AlphaFoldDB" id="A0A0F9N4A1"/>
<evidence type="ECO:0000313" key="2">
    <source>
        <dbReference type="EMBL" id="KKN12804.1"/>
    </source>
</evidence>
<sequence length="177" mass="20277">MTEEKQYCEDCIKYYTCVQSVTKPATTCSNYKWNQKTLKNITAEDTPEISPQSPAGDISSRKFDTGATRDNVEGKLDYMKALSPIVLRRYVQYLDKHRTMPDGSLREFDNWKQGIPLDVYHSSNGRHFFAAWLLEEGYEVSDNHGPVNEEDALCGELFNTMGRLHELLKAKLTPVED</sequence>
<gene>
    <name evidence="2" type="ORF">LCGC14_1012780</name>
</gene>
<comment type="caution">
    <text evidence="2">The sequence shown here is derived from an EMBL/GenBank/DDBJ whole genome shotgun (WGS) entry which is preliminary data.</text>
</comment>